<dbReference type="Gene3D" id="3.90.79.10">
    <property type="entry name" value="Nucleoside Triphosphate Pyrophosphohydrolase"/>
    <property type="match status" value="2"/>
</dbReference>
<keyword evidence="7" id="KW-1185">Reference proteome</keyword>
<sequence length="641" mass="71988">YSSANCCGVSYVLLQMRFDGLIGFAGGEVDVHDVTVDDIIEATNRELNEEIAYDLSGVTAEEWICSHRDVGSSFIQHFFAKELTFDELRQLETTHMTAQHFPSESLGVFRVPIGGFDQKETSKKFLRNFLRQKFAGNARQQFIETIKKLSLISSEDQKWIESNECHDIDDNLLNGHDVSVEVKALLRTELPVHYYDESVDVIYGLMVIRDNGLFDFIGTQFVESNDQNLMIDALNNKLEKDLGSDWSAIDWKCGAIPLSLDNDSSNVFCIDLTADQFTQIEEHFTKSKSFGVKSYGLIRIPFLFRGSTQKSDSYVNRFFNGCQLQCRDETGKEVDWYVVYKLPRITGAKPPLETGANYAYMTSESKSGWILSDRNITDEKSIFGQTLAPLYVKTIDPSISYLNYNDQPPNDTATHGAAHAKGVVAANGKQGFWLIHSVPHFAPIETDHQYVYPSTGTMYGQTALCISIDINQIDKVFTQLLYMQSYVYQMNITPELAKQSTKIDALKRKEWDSGKKSVVSITSSGGIAFTSFSKSPADLVDLYSGIVASELDINLYVETWRKGAGSPLPSECDLKDTVENVHEISLSFNNSKLTGVFDYLHDHSKWAISKTSTAPYVCFGDINRMKSQFKRGGATTCFKNP</sequence>
<evidence type="ECO:0000313" key="6">
    <source>
        <dbReference type="EMBL" id="CAD7638724.1"/>
    </source>
</evidence>
<name>A0A7R9LBY0_9ACAR</name>
<protein>
    <submittedName>
        <fullName evidence="6">Uncharacterized protein</fullName>
    </submittedName>
</protein>
<dbReference type="EMBL" id="CAJPIZ010021258">
    <property type="protein sequence ID" value="CAG2117556.1"/>
    <property type="molecule type" value="Genomic_DNA"/>
</dbReference>
<dbReference type="GO" id="GO:0005634">
    <property type="term" value="C:nucleus"/>
    <property type="evidence" value="ECO:0007669"/>
    <property type="project" value="UniProtKB-SubCell"/>
</dbReference>
<evidence type="ECO:0000256" key="3">
    <source>
        <dbReference type="ARBA" id="ARBA00022801"/>
    </source>
</evidence>
<dbReference type="Pfam" id="PF22327">
    <property type="entry name" value="Nudt16-like"/>
    <property type="match status" value="2"/>
</dbReference>
<feature type="non-terminal residue" evidence="6">
    <location>
        <position position="641"/>
    </location>
</feature>
<dbReference type="GO" id="GO:0006309">
    <property type="term" value="P:apoptotic DNA fragmentation"/>
    <property type="evidence" value="ECO:0007669"/>
    <property type="project" value="TreeGrafter"/>
</dbReference>
<evidence type="ECO:0000256" key="4">
    <source>
        <dbReference type="ARBA" id="ARBA00022884"/>
    </source>
</evidence>
<dbReference type="AlphaFoldDB" id="A0A7R9LBY0"/>
<reference evidence="6" key="1">
    <citation type="submission" date="2020-11" db="EMBL/GenBank/DDBJ databases">
        <authorList>
            <person name="Tran Van P."/>
        </authorList>
    </citation>
    <scope>NUCLEOTIDE SEQUENCE</scope>
</reference>
<dbReference type="OrthoDB" id="10261598at2759"/>
<feature type="non-terminal residue" evidence="6">
    <location>
        <position position="1"/>
    </location>
</feature>
<dbReference type="PANTHER" id="PTHR10858:SF23">
    <property type="entry name" value="DEOXYRIBONUCLEASE II"/>
    <property type="match status" value="1"/>
</dbReference>
<keyword evidence="5" id="KW-0539">Nucleus</keyword>
<dbReference type="CDD" id="cd09121">
    <property type="entry name" value="PLDc_DNaseII_2"/>
    <property type="match status" value="1"/>
</dbReference>
<dbReference type="CDD" id="cd09120">
    <property type="entry name" value="PLDc_DNaseII_1"/>
    <property type="match status" value="1"/>
</dbReference>
<evidence type="ECO:0000313" key="7">
    <source>
        <dbReference type="Proteomes" id="UP000759131"/>
    </source>
</evidence>
<gene>
    <name evidence="6" type="ORF">OSB1V03_LOCUS17509</name>
</gene>
<dbReference type="Pfam" id="PF03265">
    <property type="entry name" value="DNase_II"/>
    <property type="match status" value="1"/>
</dbReference>
<keyword evidence="3" id="KW-0378">Hydrolase</keyword>
<dbReference type="SUPFAM" id="SSF55811">
    <property type="entry name" value="Nudix"/>
    <property type="match status" value="1"/>
</dbReference>
<keyword evidence="4" id="KW-0694">RNA-binding</keyword>
<dbReference type="InterPro" id="IPR054754">
    <property type="entry name" value="NudT16"/>
</dbReference>
<dbReference type="EMBL" id="OC875833">
    <property type="protein sequence ID" value="CAD7638724.1"/>
    <property type="molecule type" value="Genomic_DNA"/>
</dbReference>
<dbReference type="InterPro" id="IPR015797">
    <property type="entry name" value="NUDIX_hydrolase-like_dom_sf"/>
</dbReference>
<evidence type="ECO:0000256" key="2">
    <source>
        <dbReference type="ARBA" id="ARBA00007527"/>
    </source>
</evidence>
<dbReference type="GO" id="GO:0004531">
    <property type="term" value="F:deoxyribonuclease II activity"/>
    <property type="evidence" value="ECO:0007669"/>
    <property type="project" value="InterPro"/>
</dbReference>
<comment type="subcellular location">
    <subcellularLocation>
        <location evidence="1">Nucleus</location>
    </subcellularLocation>
</comment>
<organism evidence="6">
    <name type="scientific">Medioppia subpectinata</name>
    <dbReference type="NCBI Taxonomy" id="1979941"/>
    <lineage>
        <taxon>Eukaryota</taxon>
        <taxon>Metazoa</taxon>
        <taxon>Ecdysozoa</taxon>
        <taxon>Arthropoda</taxon>
        <taxon>Chelicerata</taxon>
        <taxon>Arachnida</taxon>
        <taxon>Acari</taxon>
        <taxon>Acariformes</taxon>
        <taxon>Sarcoptiformes</taxon>
        <taxon>Oribatida</taxon>
        <taxon>Brachypylina</taxon>
        <taxon>Oppioidea</taxon>
        <taxon>Oppiidae</taxon>
        <taxon>Medioppia</taxon>
    </lineage>
</organism>
<accession>A0A7R9LBY0</accession>
<evidence type="ECO:0000256" key="5">
    <source>
        <dbReference type="ARBA" id="ARBA00023242"/>
    </source>
</evidence>
<dbReference type="InterPro" id="IPR004947">
    <property type="entry name" value="DNase_II"/>
</dbReference>
<proteinExistence type="inferred from homology"/>
<comment type="similarity">
    <text evidence="2">Belongs to the DNase II family.</text>
</comment>
<dbReference type="Proteomes" id="UP000759131">
    <property type="component" value="Unassembled WGS sequence"/>
</dbReference>
<evidence type="ECO:0000256" key="1">
    <source>
        <dbReference type="ARBA" id="ARBA00004123"/>
    </source>
</evidence>
<dbReference type="PANTHER" id="PTHR10858">
    <property type="entry name" value="DEOXYRIBONUCLEASE II"/>
    <property type="match status" value="1"/>
</dbReference>
<dbReference type="GO" id="GO:0003723">
    <property type="term" value="F:RNA binding"/>
    <property type="evidence" value="ECO:0007669"/>
    <property type="project" value="UniProtKB-KW"/>
</dbReference>